<dbReference type="PANTHER" id="PTHR46648:SF1">
    <property type="entry name" value="ADENOSINE 5'-MONOPHOSPHORAMIDASE HNT1"/>
    <property type="match status" value="1"/>
</dbReference>
<accession>A0A1I3BXI3</accession>
<feature type="active site" description="Tele-AMP-histidine intermediate" evidence="1">
    <location>
        <position position="122"/>
    </location>
</feature>
<keyword evidence="7" id="KW-1185">Reference proteome</keyword>
<dbReference type="InterPro" id="IPR036265">
    <property type="entry name" value="HIT-like_sf"/>
</dbReference>
<dbReference type="GO" id="GO:0016787">
    <property type="term" value="F:hydrolase activity"/>
    <property type="evidence" value="ECO:0007669"/>
    <property type="project" value="UniProtKB-KW"/>
</dbReference>
<dbReference type="GO" id="GO:0009117">
    <property type="term" value="P:nucleotide metabolic process"/>
    <property type="evidence" value="ECO:0007669"/>
    <property type="project" value="TreeGrafter"/>
</dbReference>
<evidence type="ECO:0000313" key="4">
    <source>
        <dbReference type="EMBL" id="NYH86330.1"/>
    </source>
</evidence>
<feature type="short sequence motif" description="Histidine triad motif" evidence="2">
    <location>
        <begin position="118"/>
        <end position="122"/>
    </location>
</feature>
<evidence type="ECO:0000313" key="6">
    <source>
        <dbReference type="Proteomes" id="UP000199052"/>
    </source>
</evidence>
<dbReference type="AlphaFoldDB" id="A0A1I3BXI3"/>
<evidence type="ECO:0000313" key="7">
    <source>
        <dbReference type="Proteomes" id="UP000533017"/>
    </source>
</evidence>
<dbReference type="EMBL" id="FOOI01000027">
    <property type="protein sequence ID" value="SFH66766.1"/>
    <property type="molecule type" value="Genomic_DNA"/>
</dbReference>
<keyword evidence="4" id="KW-0378">Hydrolase</keyword>
<name>A0A1I3BXI3_9ACTN</name>
<dbReference type="InterPro" id="IPR011146">
    <property type="entry name" value="HIT-like"/>
</dbReference>
<dbReference type="Proteomes" id="UP000533017">
    <property type="component" value="Unassembled WGS sequence"/>
</dbReference>
<sequence length="178" mass="19902">MREATYPRRQLDLEAYSARSQSAPCFICKVIDGTNPHEHPPIYRDDTSIAFLNRYPTLLGYVLVAPIEHRENAVTDFSTEEYLRLQAVVHRVGVAVSEVLPTERLYVLSLGSKQGNSHVHWHLAPLPPGVAYEEQQFRALMMETQGYFDVPEEDQAALARAIASKVPPADVGSLGVTR</sequence>
<proteinExistence type="predicted"/>
<evidence type="ECO:0000256" key="2">
    <source>
        <dbReference type="PROSITE-ProRule" id="PRU00464"/>
    </source>
</evidence>
<dbReference type="RefSeq" id="WP_092890293.1">
    <property type="nucleotide sequence ID" value="NZ_FOOI01000027.1"/>
</dbReference>
<feature type="domain" description="HIT" evidence="3">
    <location>
        <begin position="26"/>
        <end position="137"/>
    </location>
</feature>
<reference evidence="4 7" key="2">
    <citation type="submission" date="2020-07" db="EMBL/GenBank/DDBJ databases">
        <title>Sequencing the genomes of 1000 actinobacteria strains.</title>
        <authorList>
            <person name="Klenk H.-P."/>
        </authorList>
    </citation>
    <scope>NUCLEOTIDE SEQUENCE [LARGE SCALE GENOMIC DNA]</scope>
    <source>
        <strain evidence="4 7">DSM 45117</strain>
    </source>
</reference>
<keyword evidence="5" id="KW-0548">Nucleotidyltransferase</keyword>
<protein>
    <submittedName>
        <fullName evidence="5">ATP adenylyltransferase</fullName>
    </submittedName>
    <submittedName>
        <fullName evidence="4">Diadenosine tetraphosphate (Ap4A) HIT family hydrolase</fullName>
    </submittedName>
</protein>
<dbReference type="Proteomes" id="UP000199052">
    <property type="component" value="Unassembled WGS sequence"/>
</dbReference>
<dbReference type="EMBL" id="JACBZA010000001">
    <property type="protein sequence ID" value="NYH86330.1"/>
    <property type="molecule type" value="Genomic_DNA"/>
</dbReference>
<dbReference type="Gene3D" id="3.30.428.10">
    <property type="entry name" value="HIT-like"/>
    <property type="match status" value="1"/>
</dbReference>
<dbReference type="InterPro" id="IPR001310">
    <property type="entry name" value="Histidine_triad_HIT"/>
</dbReference>
<gene>
    <name evidence="4" type="ORF">FHR37_005181</name>
    <name evidence="5" type="ORF">SAMN05421678_12742</name>
</gene>
<evidence type="ECO:0000259" key="3">
    <source>
        <dbReference type="PROSITE" id="PS51084"/>
    </source>
</evidence>
<dbReference type="PANTHER" id="PTHR46648">
    <property type="entry name" value="HIT FAMILY PROTEIN 1"/>
    <property type="match status" value="1"/>
</dbReference>
<evidence type="ECO:0000256" key="1">
    <source>
        <dbReference type="PIRSR" id="PIRSR601310-1"/>
    </source>
</evidence>
<keyword evidence="5" id="KW-0808">Transferase</keyword>
<dbReference type="PROSITE" id="PS51084">
    <property type="entry name" value="HIT_2"/>
    <property type="match status" value="1"/>
</dbReference>
<dbReference type="Pfam" id="PF01230">
    <property type="entry name" value="HIT"/>
    <property type="match status" value="1"/>
</dbReference>
<organism evidence="5 6">
    <name type="scientific">Actinopolymorpha cephalotaxi</name>
    <dbReference type="NCBI Taxonomy" id="504797"/>
    <lineage>
        <taxon>Bacteria</taxon>
        <taxon>Bacillati</taxon>
        <taxon>Actinomycetota</taxon>
        <taxon>Actinomycetes</taxon>
        <taxon>Propionibacteriales</taxon>
        <taxon>Actinopolymorphaceae</taxon>
        <taxon>Actinopolymorpha</taxon>
    </lineage>
</organism>
<dbReference type="SUPFAM" id="SSF54197">
    <property type="entry name" value="HIT-like"/>
    <property type="match status" value="1"/>
</dbReference>
<reference evidence="5 6" key="1">
    <citation type="submission" date="2016-10" db="EMBL/GenBank/DDBJ databases">
        <authorList>
            <person name="de Groot N.N."/>
        </authorList>
    </citation>
    <scope>NUCLEOTIDE SEQUENCE [LARGE SCALE GENOMIC DNA]</scope>
    <source>
        <strain evidence="5 6">CPCC 202808</strain>
    </source>
</reference>
<dbReference type="GO" id="GO:0016779">
    <property type="term" value="F:nucleotidyltransferase activity"/>
    <property type="evidence" value="ECO:0007669"/>
    <property type="project" value="UniProtKB-KW"/>
</dbReference>
<dbReference type="STRING" id="504797.SAMN05421678_12742"/>
<dbReference type="OrthoDB" id="9784774at2"/>
<evidence type="ECO:0000313" key="5">
    <source>
        <dbReference type="EMBL" id="SFH66766.1"/>
    </source>
</evidence>